<keyword evidence="3" id="KW-1185">Reference proteome</keyword>
<sequence>MPPTSTIPAREDGLHSVGTIESMEVVGKFEFFRLLHRAIVFSIALWYVVISVNAFVASITVLRGFESKDLGTTIHESKLIVDYAGDTTINESPLVQGVLKGSTALRNDSIFLLTDTEISLTECTNVPGYDDTVSGNTFSRFIFTSLQSHPTKDLEYLTEVELITPVIDCSLDLIVATDEAVTQLRMYFLVRQKRNTNETMLLSALVSTQDFQVDQQYQSGAALVVTLAPIQDMQATEVSHQFAIAFNYPYESEPHFMSAEFLGVESDNFLLFKSLPHAHSIDPAREVRTAYRMGGYIEDPVAQSNIEIIHWNLPNDPATELGNWEWHALASLRDSWAWTHSIHGIFAIDVLFDLGVLFFVIYQRLRKGHLWVGDAFATISNALLYRGVLVFVSNHLNGYYTLTEFCLAIGSELAGRRSVYYRPELAHADLLTFFLNMTSVLSYLFRERIDPVLAFTAFEFGFAYRVELVDALPALRKVVVDFAEEDYWLGVINVSSFLAKLSPMKFWTIHEITIDRKVVVISTVICIFSTMIWLVVYIIARKIFRHFQRKIEDRKNMYNADTKDATTQEEGQLTSFETATGAALSKRYGVISGYDNYLIRDRKRYASIDAVYGNGYLIANHKYLVETEDIFSLLVMKLTRVRFTNIYVYTILTNGGVNQTAQLVYPHTIPWSDLAHLGVVKLS</sequence>
<dbReference type="AlphaFoldDB" id="A0A8J5J4L3"/>
<accession>A0A8J5J4L3</accession>
<reference evidence="2" key="1">
    <citation type="submission" date="2021-01" db="EMBL/GenBank/DDBJ databases">
        <title>Phytophthora aleatoria, a newly-described species from Pinus radiata is distinct from Phytophthora cactorum isolates based on comparative genomics.</title>
        <authorList>
            <person name="Mcdougal R."/>
            <person name="Panda P."/>
            <person name="Williams N."/>
            <person name="Studholme D.J."/>
        </authorList>
    </citation>
    <scope>NUCLEOTIDE SEQUENCE</scope>
    <source>
        <strain evidence="2">NZFS 4037</strain>
    </source>
</reference>
<proteinExistence type="predicted"/>
<feature type="transmembrane region" description="Helical" evidence="1">
    <location>
        <begin position="342"/>
        <end position="362"/>
    </location>
</feature>
<evidence type="ECO:0000313" key="2">
    <source>
        <dbReference type="EMBL" id="KAG6976872.1"/>
    </source>
</evidence>
<keyword evidence="1" id="KW-0472">Membrane</keyword>
<feature type="transmembrane region" description="Helical" evidence="1">
    <location>
        <begin position="38"/>
        <end position="62"/>
    </location>
</feature>
<feature type="transmembrane region" description="Helical" evidence="1">
    <location>
        <begin position="425"/>
        <end position="445"/>
    </location>
</feature>
<name>A0A8J5J4L3_9STRA</name>
<dbReference type="Proteomes" id="UP000709295">
    <property type="component" value="Unassembled WGS sequence"/>
</dbReference>
<keyword evidence="1" id="KW-0812">Transmembrane</keyword>
<gene>
    <name evidence="2" type="ORF">JG688_00000934</name>
</gene>
<feature type="transmembrane region" description="Helical" evidence="1">
    <location>
        <begin position="518"/>
        <end position="540"/>
    </location>
</feature>
<dbReference type="EMBL" id="JAENGY010000019">
    <property type="protein sequence ID" value="KAG6976872.1"/>
    <property type="molecule type" value="Genomic_DNA"/>
</dbReference>
<evidence type="ECO:0008006" key="4">
    <source>
        <dbReference type="Google" id="ProtNLM"/>
    </source>
</evidence>
<keyword evidence="1" id="KW-1133">Transmembrane helix</keyword>
<organism evidence="2 3">
    <name type="scientific">Phytophthora aleatoria</name>
    <dbReference type="NCBI Taxonomy" id="2496075"/>
    <lineage>
        <taxon>Eukaryota</taxon>
        <taxon>Sar</taxon>
        <taxon>Stramenopiles</taxon>
        <taxon>Oomycota</taxon>
        <taxon>Peronosporomycetes</taxon>
        <taxon>Peronosporales</taxon>
        <taxon>Peronosporaceae</taxon>
        <taxon>Phytophthora</taxon>
    </lineage>
</organism>
<evidence type="ECO:0000256" key="1">
    <source>
        <dbReference type="SAM" id="Phobius"/>
    </source>
</evidence>
<protein>
    <recommendedName>
        <fullName evidence="4">Transmembrane protein</fullName>
    </recommendedName>
</protein>
<comment type="caution">
    <text evidence="2">The sequence shown here is derived from an EMBL/GenBank/DDBJ whole genome shotgun (WGS) entry which is preliminary data.</text>
</comment>
<evidence type="ECO:0000313" key="3">
    <source>
        <dbReference type="Proteomes" id="UP000709295"/>
    </source>
</evidence>